<organism evidence="1 2">
    <name type="scientific">Blattamonas nauphoetae</name>
    <dbReference type="NCBI Taxonomy" id="2049346"/>
    <lineage>
        <taxon>Eukaryota</taxon>
        <taxon>Metamonada</taxon>
        <taxon>Preaxostyla</taxon>
        <taxon>Oxymonadida</taxon>
        <taxon>Blattamonas</taxon>
    </lineage>
</organism>
<reference evidence="1 2" key="1">
    <citation type="journal article" date="2022" name="bioRxiv">
        <title>Genomics of Preaxostyla Flagellates Illuminates Evolutionary Transitions and the Path Towards Mitochondrial Loss.</title>
        <authorList>
            <person name="Novak L.V.F."/>
            <person name="Treitli S.C."/>
            <person name="Pyrih J."/>
            <person name="Halakuc P."/>
            <person name="Pipaliya S.V."/>
            <person name="Vacek V."/>
            <person name="Brzon O."/>
            <person name="Soukal P."/>
            <person name="Eme L."/>
            <person name="Dacks J.B."/>
            <person name="Karnkowska A."/>
            <person name="Elias M."/>
            <person name="Hampl V."/>
        </authorList>
    </citation>
    <scope>NUCLEOTIDE SEQUENCE [LARGE SCALE GENOMIC DNA]</scope>
    <source>
        <strain evidence="1">NAU3</strain>
        <tissue evidence="1">Gut</tissue>
    </source>
</reference>
<accession>A0ABQ9XPU2</accession>
<keyword evidence="2" id="KW-1185">Reference proteome</keyword>
<gene>
    <name evidence="1" type="ORF">BLNAU_11306</name>
</gene>
<dbReference type="Proteomes" id="UP001281761">
    <property type="component" value="Unassembled WGS sequence"/>
</dbReference>
<name>A0ABQ9XPU2_9EUKA</name>
<evidence type="ECO:0000313" key="2">
    <source>
        <dbReference type="Proteomes" id="UP001281761"/>
    </source>
</evidence>
<sequence>MPTAHEKSGGKEVETKHGETWWNPQVVVITTHSDPDRTYIHTHEELGQLRRRTMVLQLLGVAAILPEPPLDLNQVGHSLKKTVRGALLTLNSIHTGQPTPRAMYETIKAAIKLVKAWKKTPDPSCAKPPCLISDLTIILQHIPDTYPKKVSEASLFLFSICCGARASTCAEVRLADILRIICLPDSDVLLVTFRLRNMKGSSSTTMNVTMEGSPFDKETVNVIYWLDLHLRSSFGLSLITFESWGTIIDLETRLWMRGTDAMRTPFQKRAFQAGFPINHFGFHSFSSGFISSAI</sequence>
<protein>
    <recommendedName>
        <fullName evidence="3">Integrase</fullName>
    </recommendedName>
</protein>
<proteinExistence type="predicted"/>
<evidence type="ECO:0008006" key="3">
    <source>
        <dbReference type="Google" id="ProtNLM"/>
    </source>
</evidence>
<evidence type="ECO:0000313" key="1">
    <source>
        <dbReference type="EMBL" id="KAK2953749.1"/>
    </source>
</evidence>
<comment type="caution">
    <text evidence="1">The sequence shown here is derived from an EMBL/GenBank/DDBJ whole genome shotgun (WGS) entry which is preliminary data.</text>
</comment>
<dbReference type="EMBL" id="JARBJD010000087">
    <property type="protein sequence ID" value="KAK2953749.1"/>
    <property type="molecule type" value="Genomic_DNA"/>
</dbReference>